<evidence type="ECO:0000256" key="2">
    <source>
        <dbReference type="ARBA" id="ARBA00005862"/>
    </source>
</evidence>
<dbReference type="HOGENOM" id="CLU_010348_2_1_1"/>
<evidence type="ECO:0000256" key="6">
    <source>
        <dbReference type="PIRSR" id="PIRSR602081-1"/>
    </source>
</evidence>
<dbReference type="GO" id="GO:0006139">
    <property type="term" value="P:nucleobase-containing compound metabolic process"/>
    <property type="evidence" value="ECO:0007669"/>
    <property type="project" value="UniProtKB-ARBA"/>
</dbReference>
<feature type="binding site" evidence="6">
    <location>
        <begin position="496"/>
        <end position="498"/>
    </location>
    <ligand>
        <name>FAD</name>
        <dbReference type="ChEBI" id="CHEBI:57692"/>
    </ligand>
</feature>
<dbReference type="GO" id="GO:0032922">
    <property type="term" value="P:circadian regulation of gene expression"/>
    <property type="evidence" value="ECO:0007669"/>
    <property type="project" value="TreeGrafter"/>
</dbReference>
<feature type="compositionally biased region" description="Basic and acidic residues" evidence="8">
    <location>
        <begin position="1"/>
        <end position="10"/>
    </location>
</feature>
<feature type="region of interest" description="Disordered" evidence="8">
    <location>
        <begin position="1"/>
        <end position="47"/>
    </location>
</feature>
<feature type="binding site" evidence="6">
    <location>
        <position position="395"/>
    </location>
    <ligand>
        <name>FAD</name>
        <dbReference type="ChEBI" id="CHEBI:57692"/>
    </ligand>
</feature>
<reference evidence="10 11" key="1">
    <citation type="submission" date="2014-04" db="EMBL/GenBank/DDBJ databases">
        <authorList>
            <consortium name="DOE Joint Genome Institute"/>
            <person name="Kuo A."/>
            <person name="Martino E."/>
            <person name="Perotto S."/>
            <person name="Kohler A."/>
            <person name="Nagy L.G."/>
            <person name="Floudas D."/>
            <person name="Copeland A."/>
            <person name="Barry K.W."/>
            <person name="Cichocki N."/>
            <person name="Veneault-Fourrey C."/>
            <person name="LaButti K."/>
            <person name="Lindquist E.A."/>
            <person name="Lipzen A."/>
            <person name="Lundell T."/>
            <person name="Morin E."/>
            <person name="Murat C."/>
            <person name="Sun H."/>
            <person name="Tunlid A."/>
            <person name="Henrissat B."/>
            <person name="Grigoriev I.V."/>
            <person name="Hibbett D.S."/>
            <person name="Martin F."/>
            <person name="Nordberg H.P."/>
            <person name="Cantor M.N."/>
            <person name="Hua S.X."/>
        </authorList>
    </citation>
    <scope>NUCLEOTIDE SEQUENCE [LARGE SCALE GENOMIC DNA]</scope>
    <source>
        <strain evidence="10 11">Zn</strain>
    </source>
</reference>
<dbReference type="SUPFAM" id="SSF48173">
    <property type="entry name" value="Cryptochrome/photolyase FAD-binding domain"/>
    <property type="match status" value="1"/>
</dbReference>
<dbReference type="GO" id="GO:0003904">
    <property type="term" value="F:deoxyribodipyrimidine photo-lyase activity"/>
    <property type="evidence" value="ECO:0007669"/>
    <property type="project" value="TreeGrafter"/>
</dbReference>
<accession>A0A0C3D7K2</accession>
<dbReference type="InterPro" id="IPR014729">
    <property type="entry name" value="Rossmann-like_a/b/a_fold"/>
</dbReference>
<dbReference type="InterPro" id="IPR036134">
    <property type="entry name" value="Crypto/Photolyase_FAD-like_sf"/>
</dbReference>
<feature type="binding site" evidence="6">
    <location>
        <begin position="398"/>
        <end position="405"/>
    </location>
    <ligand>
        <name>FAD</name>
        <dbReference type="ChEBI" id="CHEBI:57692"/>
    </ligand>
</feature>
<feature type="site" description="Electron transfer via tryptophanyl radical" evidence="7">
    <location>
        <position position="506"/>
    </location>
</feature>
<dbReference type="FunCoup" id="A0A0C3D7K2">
    <property type="interactions" value="346"/>
</dbReference>
<evidence type="ECO:0000256" key="7">
    <source>
        <dbReference type="PIRSR" id="PIRSR602081-2"/>
    </source>
</evidence>
<dbReference type="PRINTS" id="PR00147">
    <property type="entry name" value="DNAPHOTLYASE"/>
</dbReference>
<dbReference type="GO" id="GO:0071949">
    <property type="term" value="F:FAD binding"/>
    <property type="evidence" value="ECO:0007669"/>
    <property type="project" value="TreeGrafter"/>
</dbReference>
<evidence type="ECO:0000256" key="5">
    <source>
        <dbReference type="ARBA" id="ARBA00022991"/>
    </source>
</evidence>
<dbReference type="Pfam" id="PF00875">
    <property type="entry name" value="DNA_photolyase"/>
    <property type="match status" value="1"/>
</dbReference>
<dbReference type="PROSITE" id="PS51645">
    <property type="entry name" value="PHR_CRY_ALPHA_BETA"/>
    <property type="match status" value="1"/>
</dbReference>
<feature type="site" description="Electron transfer via tryptophanyl radical" evidence="7">
    <location>
        <position position="483"/>
    </location>
</feature>
<dbReference type="Gene3D" id="1.10.579.10">
    <property type="entry name" value="DNA Cyclobutane Dipyrimidine Photolyase, subunit A, domain 3"/>
    <property type="match status" value="1"/>
</dbReference>
<reference evidence="11" key="2">
    <citation type="submission" date="2015-01" db="EMBL/GenBank/DDBJ databases">
        <title>Evolutionary Origins and Diversification of the Mycorrhizal Mutualists.</title>
        <authorList>
            <consortium name="DOE Joint Genome Institute"/>
            <consortium name="Mycorrhizal Genomics Consortium"/>
            <person name="Kohler A."/>
            <person name="Kuo A."/>
            <person name="Nagy L.G."/>
            <person name="Floudas D."/>
            <person name="Copeland A."/>
            <person name="Barry K.W."/>
            <person name="Cichocki N."/>
            <person name="Veneault-Fourrey C."/>
            <person name="LaButti K."/>
            <person name="Lindquist E.A."/>
            <person name="Lipzen A."/>
            <person name="Lundell T."/>
            <person name="Morin E."/>
            <person name="Murat C."/>
            <person name="Riley R."/>
            <person name="Ohm R."/>
            <person name="Sun H."/>
            <person name="Tunlid A."/>
            <person name="Henrissat B."/>
            <person name="Grigoriev I.V."/>
            <person name="Hibbett D.S."/>
            <person name="Martin F."/>
        </authorList>
    </citation>
    <scope>NUCLEOTIDE SEQUENCE [LARGE SCALE GENOMIC DNA]</scope>
    <source>
        <strain evidence="11">Zn</strain>
    </source>
</reference>
<dbReference type="GO" id="GO:0043153">
    <property type="term" value="P:entrainment of circadian clock by photoperiod"/>
    <property type="evidence" value="ECO:0007669"/>
    <property type="project" value="TreeGrafter"/>
</dbReference>
<dbReference type="InterPro" id="IPR002081">
    <property type="entry name" value="Cryptochrome/DNA_photolyase_1"/>
</dbReference>
<protein>
    <recommendedName>
        <fullName evidence="9">Photolyase/cryptochrome alpha/beta domain-containing protein</fullName>
    </recommendedName>
</protein>
<dbReference type="Pfam" id="PF03441">
    <property type="entry name" value="FAD_binding_7"/>
    <property type="match status" value="1"/>
</dbReference>
<gene>
    <name evidence="10" type="ORF">OIDMADRAFT_129166</name>
</gene>
<dbReference type="EMBL" id="KN832881">
    <property type="protein sequence ID" value="KIM97887.1"/>
    <property type="molecule type" value="Genomic_DNA"/>
</dbReference>
<organism evidence="10 11">
    <name type="scientific">Oidiodendron maius (strain Zn)</name>
    <dbReference type="NCBI Taxonomy" id="913774"/>
    <lineage>
        <taxon>Eukaryota</taxon>
        <taxon>Fungi</taxon>
        <taxon>Dikarya</taxon>
        <taxon>Ascomycota</taxon>
        <taxon>Pezizomycotina</taxon>
        <taxon>Leotiomycetes</taxon>
        <taxon>Leotiomycetes incertae sedis</taxon>
        <taxon>Myxotrichaceae</taxon>
        <taxon>Oidiodendron</taxon>
    </lineage>
</organism>
<evidence type="ECO:0000313" key="11">
    <source>
        <dbReference type="Proteomes" id="UP000054321"/>
    </source>
</evidence>
<evidence type="ECO:0000256" key="3">
    <source>
        <dbReference type="ARBA" id="ARBA00022630"/>
    </source>
</evidence>
<comment type="cofactor">
    <cofactor evidence="6">
        <name>FAD</name>
        <dbReference type="ChEBI" id="CHEBI:57692"/>
    </cofactor>
    <text evidence="6">Binds 1 FAD per subunit.</text>
</comment>
<feature type="site" description="Electron transfer via tryptophanyl radical" evidence="7">
    <location>
        <position position="430"/>
    </location>
</feature>
<dbReference type="InterPro" id="IPR018394">
    <property type="entry name" value="DNA_photolyase_1_CS_C"/>
</dbReference>
<feature type="domain" description="Photolyase/cryptochrome alpha/beta" evidence="9">
    <location>
        <begin position="103"/>
        <end position="240"/>
    </location>
</feature>
<name>A0A0C3D7K2_OIDMZ</name>
<keyword evidence="3 6" id="KW-0285">Flavoprotein</keyword>
<dbReference type="InterPro" id="IPR036155">
    <property type="entry name" value="Crypto/Photolyase_N_sf"/>
</dbReference>
<dbReference type="GO" id="GO:0005634">
    <property type="term" value="C:nucleus"/>
    <property type="evidence" value="ECO:0007669"/>
    <property type="project" value="TreeGrafter"/>
</dbReference>
<feature type="compositionally biased region" description="Low complexity" evidence="8">
    <location>
        <begin position="19"/>
        <end position="37"/>
    </location>
</feature>
<feature type="region of interest" description="Disordered" evidence="8">
    <location>
        <begin position="557"/>
        <end position="579"/>
    </location>
</feature>
<dbReference type="InterPro" id="IPR005101">
    <property type="entry name" value="Cryptochr/Photolyase_FAD-bd"/>
</dbReference>
<dbReference type="PROSITE" id="PS00691">
    <property type="entry name" value="DNA_PHOTOLYASES_1_2"/>
    <property type="match status" value="1"/>
</dbReference>
<keyword evidence="5" id="KW-0157">Chromophore</keyword>
<dbReference type="PANTHER" id="PTHR11455:SF18">
    <property type="entry name" value="SI:CH1073-390K14.1"/>
    <property type="match status" value="1"/>
</dbReference>
<proteinExistence type="inferred from homology"/>
<evidence type="ECO:0000256" key="1">
    <source>
        <dbReference type="ARBA" id="ARBA00001932"/>
    </source>
</evidence>
<dbReference type="PANTHER" id="PTHR11455">
    <property type="entry name" value="CRYPTOCHROME"/>
    <property type="match status" value="1"/>
</dbReference>
<dbReference type="GO" id="GO:0005737">
    <property type="term" value="C:cytoplasm"/>
    <property type="evidence" value="ECO:0007669"/>
    <property type="project" value="TreeGrafter"/>
</dbReference>
<keyword evidence="11" id="KW-1185">Reference proteome</keyword>
<dbReference type="SUPFAM" id="SSF52425">
    <property type="entry name" value="Cryptochrome/photolyase, N-terminal domain"/>
    <property type="match status" value="1"/>
</dbReference>
<dbReference type="Gene3D" id="3.40.50.620">
    <property type="entry name" value="HUPs"/>
    <property type="match status" value="1"/>
</dbReference>
<dbReference type="STRING" id="913774.A0A0C3D7K2"/>
<dbReference type="InterPro" id="IPR006050">
    <property type="entry name" value="DNA_photolyase_N"/>
</dbReference>
<evidence type="ECO:0000256" key="4">
    <source>
        <dbReference type="ARBA" id="ARBA00022827"/>
    </source>
</evidence>
<evidence type="ECO:0000256" key="8">
    <source>
        <dbReference type="SAM" id="MobiDB-lite"/>
    </source>
</evidence>
<dbReference type="OrthoDB" id="435881at2759"/>
<dbReference type="AlphaFoldDB" id="A0A0C3D7K2"/>
<comment type="cofactor">
    <cofactor evidence="1">
        <name>(6R)-5,10-methylene-5,6,7,8-tetrahydrofolate</name>
        <dbReference type="ChEBI" id="CHEBI:15636"/>
    </cofactor>
</comment>
<dbReference type="GO" id="GO:0003677">
    <property type="term" value="F:DNA binding"/>
    <property type="evidence" value="ECO:0007669"/>
    <property type="project" value="TreeGrafter"/>
</dbReference>
<dbReference type="FunFam" id="1.10.579.10:FF:000003">
    <property type="entry name" value="Deoxyribodipyrimidine photo-lyase"/>
    <property type="match status" value="1"/>
</dbReference>
<dbReference type="Proteomes" id="UP000054321">
    <property type="component" value="Unassembled WGS sequence"/>
</dbReference>
<evidence type="ECO:0000313" key="10">
    <source>
        <dbReference type="EMBL" id="KIM97887.1"/>
    </source>
</evidence>
<evidence type="ECO:0000259" key="9">
    <source>
        <dbReference type="PROSITE" id="PS51645"/>
    </source>
</evidence>
<feature type="binding site" evidence="6">
    <location>
        <position position="343"/>
    </location>
    <ligand>
        <name>FAD</name>
        <dbReference type="ChEBI" id="CHEBI:57692"/>
    </ligand>
</feature>
<dbReference type="InParanoid" id="A0A0C3D7K2"/>
<feature type="binding site" evidence="6">
    <location>
        <begin position="355"/>
        <end position="359"/>
    </location>
    <ligand>
        <name>FAD</name>
        <dbReference type="ChEBI" id="CHEBI:57692"/>
    </ligand>
</feature>
<keyword evidence="4 6" id="KW-0274">FAD</keyword>
<dbReference type="Gene3D" id="1.25.40.80">
    <property type="match status" value="1"/>
</dbReference>
<comment type="similarity">
    <text evidence="2">Belongs to the DNA photolyase class-1 family.</text>
</comment>
<sequence>MRQKEADKITGKRKPPSLSESAPTSSTKKAKSAIDSTDPICTPDPKSQIAEDNGIVLRDFYGPEMSYERVFAYKEDKLPRPIELLDSALVEIRSTRDEIKVKDAIVHWFRSDLRVRDNKALRLASERAREKGALLITMYIVSPQDFEAHFTSPARVDFILRTLQELKDDLAKLNIPLYVETIEKRKRIPGRIVDLLEAWGANHLFANMEFEVDELRRDESLVRACLEKGIAMDVLPDNCVVHPGRLATGTRNQYSVYTPWFRSWIAHIHENPELLELSEEPLKNPASMRERYVKIFDRTIPTAPRNKMLKDEEKRRFQSIWPAGEREAHERLKIFVQQRIGDYKEHRNFPGENATSSLSVHFATGTLSARTAVRTARDHNRTKRLDGGNVGIETWISEIAWRDFYRHVLAHWPYICMNKPFKSEYALVEWEYDQDKFKAWCEGRTGYPIVDAAMRQLNYCGWMHNRCRMVVASFLAKHLLIDWRMGERYFMEHLIDGDFASNNGGWGFSSSTGVDPQPYFRIFNPLLQSEKFDSEGEYIKRWIPELRGIEGKAVHDPYGRGKGAEAEKSGYPKHMVDHRESRDRCLARYKEVLGRRAEQ</sequence>
<dbReference type="GO" id="GO:0006950">
    <property type="term" value="P:response to stress"/>
    <property type="evidence" value="ECO:0007669"/>
    <property type="project" value="UniProtKB-ARBA"/>
</dbReference>
<dbReference type="PROSITE" id="PS00394">
    <property type="entry name" value="DNA_PHOTOLYASES_1_1"/>
    <property type="match status" value="1"/>
</dbReference>